<dbReference type="PRINTS" id="PR00326">
    <property type="entry name" value="GTP1OBG"/>
</dbReference>
<dbReference type="GO" id="GO:0005737">
    <property type="term" value="C:cytoplasm"/>
    <property type="evidence" value="ECO:0007669"/>
    <property type="project" value="TreeGrafter"/>
</dbReference>
<name>A0A644WTT1_9ZZZZ</name>
<dbReference type="Pfam" id="PF13167">
    <property type="entry name" value="GTP-bdg_N"/>
    <property type="match status" value="1"/>
</dbReference>
<dbReference type="GO" id="GO:0046872">
    <property type="term" value="F:metal ion binding"/>
    <property type="evidence" value="ECO:0007669"/>
    <property type="project" value="UniProtKB-KW"/>
</dbReference>
<dbReference type="AlphaFoldDB" id="A0A644WTT1"/>
<dbReference type="Gene3D" id="6.10.250.2860">
    <property type="match status" value="1"/>
</dbReference>
<dbReference type="CDD" id="cd01878">
    <property type="entry name" value="HflX"/>
    <property type="match status" value="1"/>
</dbReference>
<feature type="domain" description="Hflx-type G" evidence="5">
    <location>
        <begin position="220"/>
        <end position="386"/>
    </location>
</feature>
<organism evidence="6">
    <name type="scientific">bioreactor metagenome</name>
    <dbReference type="NCBI Taxonomy" id="1076179"/>
    <lineage>
        <taxon>unclassified sequences</taxon>
        <taxon>metagenomes</taxon>
        <taxon>ecological metagenomes</taxon>
    </lineage>
</organism>
<dbReference type="Gene3D" id="3.40.50.11060">
    <property type="entry name" value="GTPase HflX, N-terminal domain"/>
    <property type="match status" value="1"/>
</dbReference>
<dbReference type="InterPro" id="IPR042108">
    <property type="entry name" value="GTPase_HflX_N_sf"/>
</dbReference>
<reference evidence="6" key="1">
    <citation type="submission" date="2019-08" db="EMBL/GenBank/DDBJ databases">
        <authorList>
            <person name="Kucharzyk K."/>
            <person name="Murdoch R.W."/>
            <person name="Higgins S."/>
            <person name="Loffler F."/>
        </authorList>
    </citation>
    <scope>NUCLEOTIDE SEQUENCE</scope>
</reference>
<gene>
    <name evidence="6" type="primary">hflX_17</name>
    <name evidence="6" type="ORF">SDC9_53586</name>
</gene>
<dbReference type="InterPro" id="IPR030394">
    <property type="entry name" value="G_HFLX_dom"/>
</dbReference>
<dbReference type="PANTHER" id="PTHR10229:SF0">
    <property type="entry name" value="GTP-BINDING PROTEIN 6-RELATED"/>
    <property type="match status" value="1"/>
</dbReference>
<dbReference type="PANTHER" id="PTHR10229">
    <property type="entry name" value="GTP-BINDING PROTEIN HFLX"/>
    <property type="match status" value="1"/>
</dbReference>
<dbReference type="EMBL" id="VSSQ01001318">
    <property type="protein sequence ID" value="MPM07280.1"/>
    <property type="molecule type" value="Genomic_DNA"/>
</dbReference>
<evidence type="ECO:0000256" key="2">
    <source>
        <dbReference type="ARBA" id="ARBA00022741"/>
    </source>
</evidence>
<proteinExistence type="inferred from homology"/>
<evidence type="ECO:0000256" key="1">
    <source>
        <dbReference type="ARBA" id="ARBA00022723"/>
    </source>
</evidence>
<dbReference type="InterPro" id="IPR032305">
    <property type="entry name" value="GTP-bd_M"/>
</dbReference>
<accession>A0A644WTT1</accession>
<dbReference type="Gene3D" id="3.40.50.300">
    <property type="entry name" value="P-loop containing nucleotide triphosphate hydrolases"/>
    <property type="match status" value="1"/>
</dbReference>
<sequence length="441" mass="49219">MGIEQFIGSEEPVSKGKRVYEIKDEDQRALLLILVPPTESDQGAKRRAEELKALVDTMGALTVRTEFIPLRQTNSATLIGSGKVAAIKLLVEELEIDVVIFDQGINPRVQRNLEKEMETCVIDRDEVILQIFADRAATKEATLQVELARLEYSLPRLTRRWTNLNRQQGGVKGTKGEGETQLELDRRQIQDRIVALKQMLEKVVQQRTIQRNQRLSGNIPTGAIVGYTNSGKSSLLNALTNAGVLVEDKLFATLDPTTRMVKLPGGEEILLSDTVGFISDLPHNLVNAFKSTLEEAKYADFLIIVCDASHPDMIASYTTTVQVLEELGCTDKPAIVLANKMDKVEDAFAVSRLKSLYTPVLETSIKTGAGLDTLLTQIGITLHELCPTTTYLIPNSRHDLVAHIHRFGQVESIDYTEEGILVKSRIQERFQGQLHPFRYEQ</sequence>
<keyword evidence="2" id="KW-0547">Nucleotide-binding</keyword>
<protein>
    <submittedName>
        <fullName evidence="6">GTPase HflX</fullName>
    </submittedName>
</protein>
<keyword evidence="3" id="KW-0460">Magnesium</keyword>
<dbReference type="SUPFAM" id="SSF52540">
    <property type="entry name" value="P-loop containing nucleoside triphosphate hydrolases"/>
    <property type="match status" value="1"/>
</dbReference>
<dbReference type="GO" id="GO:0043022">
    <property type="term" value="F:ribosome binding"/>
    <property type="evidence" value="ECO:0007669"/>
    <property type="project" value="TreeGrafter"/>
</dbReference>
<dbReference type="InterPro" id="IPR027417">
    <property type="entry name" value="P-loop_NTPase"/>
</dbReference>
<dbReference type="HAMAP" id="MF_00900">
    <property type="entry name" value="GTPase_HflX"/>
    <property type="match status" value="1"/>
</dbReference>
<comment type="caution">
    <text evidence="6">The sequence shown here is derived from an EMBL/GenBank/DDBJ whole genome shotgun (WGS) entry which is preliminary data.</text>
</comment>
<dbReference type="PIRSF" id="PIRSF006809">
    <property type="entry name" value="GTP-binding_hflX_prd"/>
    <property type="match status" value="1"/>
</dbReference>
<dbReference type="NCBIfam" id="TIGR03156">
    <property type="entry name" value="GTP_HflX"/>
    <property type="match status" value="1"/>
</dbReference>
<evidence type="ECO:0000256" key="4">
    <source>
        <dbReference type="ARBA" id="ARBA00023134"/>
    </source>
</evidence>
<evidence type="ECO:0000256" key="3">
    <source>
        <dbReference type="ARBA" id="ARBA00022842"/>
    </source>
</evidence>
<dbReference type="PROSITE" id="PS51705">
    <property type="entry name" value="G_HFLX"/>
    <property type="match status" value="1"/>
</dbReference>
<dbReference type="Pfam" id="PF16360">
    <property type="entry name" value="GTP-bdg_M"/>
    <property type="match status" value="1"/>
</dbReference>
<evidence type="ECO:0000259" key="5">
    <source>
        <dbReference type="PROSITE" id="PS51705"/>
    </source>
</evidence>
<keyword evidence="1" id="KW-0479">Metal-binding</keyword>
<dbReference type="InterPro" id="IPR016496">
    <property type="entry name" value="GTPase_HflX"/>
</dbReference>
<dbReference type="InterPro" id="IPR025121">
    <property type="entry name" value="GTPase_HflX_N"/>
</dbReference>
<dbReference type="InterPro" id="IPR006073">
    <property type="entry name" value="GTP-bd"/>
</dbReference>
<dbReference type="GO" id="GO:0005525">
    <property type="term" value="F:GTP binding"/>
    <property type="evidence" value="ECO:0007669"/>
    <property type="project" value="UniProtKB-KW"/>
</dbReference>
<keyword evidence="4" id="KW-0342">GTP-binding</keyword>
<evidence type="ECO:0000313" key="6">
    <source>
        <dbReference type="EMBL" id="MPM07280.1"/>
    </source>
</evidence>
<dbReference type="Pfam" id="PF01926">
    <property type="entry name" value="MMR_HSR1"/>
    <property type="match status" value="1"/>
</dbReference>